<evidence type="ECO:0000313" key="2">
    <source>
        <dbReference type="Proteomes" id="UP000008366"/>
    </source>
</evidence>
<dbReference type="OrthoDB" id="9776368at2"/>
<dbReference type="InterPro" id="IPR036412">
    <property type="entry name" value="HAD-like_sf"/>
</dbReference>
<dbReference type="GO" id="GO:0008967">
    <property type="term" value="F:phosphoglycolate phosphatase activity"/>
    <property type="evidence" value="ECO:0007669"/>
    <property type="project" value="TreeGrafter"/>
</dbReference>
<dbReference type="Gene3D" id="3.40.50.1000">
    <property type="entry name" value="HAD superfamily/HAD-like"/>
    <property type="match status" value="1"/>
</dbReference>
<reference evidence="1 2" key="1">
    <citation type="submission" date="2012-08" db="EMBL/GenBank/DDBJ databases">
        <title>Whole genome shotgun sequence of Kineosphaera limosa NBRC 100340.</title>
        <authorList>
            <person name="Yoshida I."/>
            <person name="Isaki S."/>
            <person name="Hosoyama A."/>
            <person name="Tsuchikane K."/>
            <person name="Katsumata H."/>
            <person name="Ando Y."/>
            <person name="Ohji S."/>
            <person name="Hamada M."/>
            <person name="Tamura T."/>
            <person name="Yamazoe A."/>
            <person name="Yamazaki S."/>
            <person name="Fujita N."/>
        </authorList>
    </citation>
    <scope>NUCLEOTIDE SEQUENCE [LARGE SCALE GENOMIC DNA]</scope>
    <source>
        <strain evidence="1 2">NBRC 100340</strain>
    </source>
</reference>
<dbReference type="EMBL" id="BAHD01000005">
    <property type="protein sequence ID" value="GAB94486.1"/>
    <property type="molecule type" value="Genomic_DNA"/>
</dbReference>
<dbReference type="InterPro" id="IPR050155">
    <property type="entry name" value="HAD-like_hydrolase_sf"/>
</dbReference>
<dbReference type="Pfam" id="PF13419">
    <property type="entry name" value="HAD_2"/>
    <property type="match status" value="1"/>
</dbReference>
<dbReference type="PANTHER" id="PTHR43434:SF1">
    <property type="entry name" value="PHOSPHOGLYCOLATE PHOSPHATASE"/>
    <property type="match status" value="1"/>
</dbReference>
<evidence type="ECO:0000313" key="1">
    <source>
        <dbReference type="EMBL" id="GAB94486.1"/>
    </source>
</evidence>
<organism evidence="1 2">
    <name type="scientific">Kineosphaera limosa NBRC 100340</name>
    <dbReference type="NCBI Taxonomy" id="1184609"/>
    <lineage>
        <taxon>Bacteria</taxon>
        <taxon>Bacillati</taxon>
        <taxon>Actinomycetota</taxon>
        <taxon>Actinomycetes</taxon>
        <taxon>Micrococcales</taxon>
        <taxon>Dermatophilaceae</taxon>
        <taxon>Kineosphaera</taxon>
    </lineage>
</organism>
<proteinExistence type="predicted"/>
<dbReference type="InterPro" id="IPR023198">
    <property type="entry name" value="PGP-like_dom2"/>
</dbReference>
<name>K6WL04_9MICO</name>
<dbReference type="GO" id="GO:0006281">
    <property type="term" value="P:DNA repair"/>
    <property type="evidence" value="ECO:0007669"/>
    <property type="project" value="TreeGrafter"/>
</dbReference>
<keyword evidence="1" id="KW-0378">Hydrolase</keyword>
<dbReference type="PANTHER" id="PTHR43434">
    <property type="entry name" value="PHOSPHOGLYCOLATE PHOSPHATASE"/>
    <property type="match status" value="1"/>
</dbReference>
<accession>K6WL04</accession>
<comment type="caution">
    <text evidence="1">The sequence shown here is derived from an EMBL/GenBank/DDBJ whole genome shotgun (WGS) entry which is preliminary data.</text>
</comment>
<dbReference type="AlphaFoldDB" id="K6WL04"/>
<dbReference type="SUPFAM" id="SSF56784">
    <property type="entry name" value="HAD-like"/>
    <property type="match status" value="1"/>
</dbReference>
<dbReference type="InterPro" id="IPR041492">
    <property type="entry name" value="HAD_2"/>
</dbReference>
<gene>
    <name evidence="1" type="ORF">KILIM_005_01030</name>
</gene>
<dbReference type="GO" id="GO:0005829">
    <property type="term" value="C:cytosol"/>
    <property type="evidence" value="ECO:0007669"/>
    <property type="project" value="TreeGrafter"/>
</dbReference>
<sequence length="210" mass="21541">MDIPNAADTRAVGFDLDLTLVDTRERILASAVNAFADLGASIPAEAIVPHLGIPLADKVAALAPALDTPAFVAAYRDHYHRPQAPQSPAMPGALAALQAVRAAGDRAIVVTAKIEWMGRGAVTEAGLADELDAVHGSLFALDKATALLAEGAWVYVGDHPGDIHAAHAADAVAVGVTTGANDEAALRAAGADVVLESLTEFAAWYAQARP</sequence>
<dbReference type="eggNOG" id="COG0546">
    <property type="taxonomic scope" value="Bacteria"/>
</dbReference>
<protein>
    <submittedName>
        <fullName evidence="1">Putative hydrolase</fullName>
    </submittedName>
</protein>
<keyword evidence="2" id="KW-1185">Reference proteome</keyword>
<dbReference type="STRING" id="1184609.KILIM_005_01030"/>
<dbReference type="InterPro" id="IPR023214">
    <property type="entry name" value="HAD_sf"/>
</dbReference>
<dbReference type="RefSeq" id="WP_006591019.1">
    <property type="nucleotide sequence ID" value="NZ_BAHD01000005.1"/>
</dbReference>
<dbReference type="Gene3D" id="1.10.150.240">
    <property type="entry name" value="Putative phosphatase, domain 2"/>
    <property type="match status" value="1"/>
</dbReference>
<dbReference type="Proteomes" id="UP000008366">
    <property type="component" value="Unassembled WGS sequence"/>
</dbReference>